<gene>
    <name evidence="1" type="ORF">FF38_03582</name>
</gene>
<dbReference type="Proteomes" id="UP000037069">
    <property type="component" value="Unassembled WGS sequence"/>
</dbReference>
<dbReference type="AlphaFoldDB" id="A0A0L0CI36"/>
<sequence>MIFLSPSASFNAAATTITGAINGFAVSDPNVPATGLTLQNVTLTAGGGGQMLLKADDLAVNVANNFTFRYSAL</sequence>
<dbReference type="EMBL" id="JRES01000367">
    <property type="protein sequence ID" value="KNC31900.1"/>
    <property type="molecule type" value="Genomic_DNA"/>
</dbReference>
<proteinExistence type="predicted"/>
<evidence type="ECO:0000313" key="1">
    <source>
        <dbReference type="EMBL" id="KNC31900.1"/>
    </source>
</evidence>
<feature type="non-terminal residue" evidence="1">
    <location>
        <position position="73"/>
    </location>
</feature>
<evidence type="ECO:0000313" key="2">
    <source>
        <dbReference type="Proteomes" id="UP000037069"/>
    </source>
</evidence>
<keyword evidence="2" id="KW-1185">Reference proteome</keyword>
<organism evidence="1 2">
    <name type="scientific">Lucilia cuprina</name>
    <name type="common">Green bottle fly</name>
    <name type="synonym">Australian sheep blowfly</name>
    <dbReference type="NCBI Taxonomy" id="7375"/>
    <lineage>
        <taxon>Eukaryota</taxon>
        <taxon>Metazoa</taxon>
        <taxon>Ecdysozoa</taxon>
        <taxon>Arthropoda</taxon>
        <taxon>Hexapoda</taxon>
        <taxon>Insecta</taxon>
        <taxon>Pterygota</taxon>
        <taxon>Neoptera</taxon>
        <taxon>Endopterygota</taxon>
        <taxon>Diptera</taxon>
        <taxon>Brachycera</taxon>
        <taxon>Muscomorpha</taxon>
        <taxon>Oestroidea</taxon>
        <taxon>Calliphoridae</taxon>
        <taxon>Luciliinae</taxon>
        <taxon>Lucilia</taxon>
    </lineage>
</organism>
<name>A0A0L0CI36_LUCCU</name>
<protein>
    <submittedName>
        <fullName evidence="1">Uncharacterized protein</fullName>
    </submittedName>
</protein>
<accession>A0A0L0CI36</accession>
<reference evidence="1 2" key="1">
    <citation type="journal article" date="2015" name="Nat. Commun.">
        <title>Lucilia cuprina genome unlocks parasitic fly biology to underpin future interventions.</title>
        <authorList>
            <person name="Anstead C.A."/>
            <person name="Korhonen P.K."/>
            <person name="Young N.D."/>
            <person name="Hall R.S."/>
            <person name="Jex A.R."/>
            <person name="Murali S.C."/>
            <person name="Hughes D.S."/>
            <person name="Lee S.F."/>
            <person name="Perry T."/>
            <person name="Stroehlein A.J."/>
            <person name="Ansell B.R."/>
            <person name="Breugelmans B."/>
            <person name="Hofmann A."/>
            <person name="Qu J."/>
            <person name="Dugan S."/>
            <person name="Lee S.L."/>
            <person name="Chao H."/>
            <person name="Dinh H."/>
            <person name="Han Y."/>
            <person name="Doddapaneni H.V."/>
            <person name="Worley K.C."/>
            <person name="Muzny D.M."/>
            <person name="Ioannidis P."/>
            <person name="Waterhouse R.M."/>
            <person name="Zdobnov E.M."/>
            <person name="James P.J."/>
            <person name="Bagnall N.H."/>
            <person name="Kotze A.C."/>
            <person name="Gibbs R.A."/>
            <person name="Richards S."/>
            <person name="Batterham P."/>
            <person name="Gasser R.B."/>
        </authorList>
    </citation>
    <scope>NUCLEOTIDE SEQUENCE [LARGE SCALE GENOMIC DNA]</scope>
    <source>
        <strain evidence="1 2">LS</strain>
        <tissue evidence="1">Full body</tissue>
    </source>
</reference>
<comment type="caution">
    <text evidence="1">The sequence shown here is derived from an EMBL/GenBank/DDBJ whole genome shotgun (WGS) entry which is preliminary data.</text>
</comment>